<evidence type="ECO:0000256" key="2">
    <source>
        <dbReference type="ARBA" id="ARBA00010488"/>
    </source>
</evidence>
<evidence type="ECO:0000313" key="7">
    <source>
        <dbReference type="EMBL" id="MBF5052758.1"/>
    </source>
</evidence>
<comment type="subcellular location">
    <subcellularLocation>
        <location evidence="1">Cell membrane</location>
        <topology evidence="1">Peripheral membrane protein</topology>
    </subcellularLocation>
</comment>
<dbReference type="Proteomes" id="UP000644441">
    <property type="component" value="Unassembled WGS sequence"/>
</dbReference>
<evidence type="ECO:0000256" key="3">
    <source>
        <dbReference type="ARBA" id="ARBA00022475"/>
    </source>
</evidence>
<dbReference type="Pfam" id="PF04464">
    <property type="entry name" value="Glyphos_transf"/>
    <property type="match status" value="1"/>
</dbReference>
<evidence type="ECO:0000256" key="5">
    <source>
        <dbReference type="ARBA" id="ARBA00022944"/>
    </source>
</evidence>
<gene>
    <name evidence="7" type="ORF">ISO4_01360</name>
</gene>
<comment type="similarity">
    <text evidence="2">Belongs to the CDP-glycerol glycerophosphotransferase family.</text>
</comment>
<keyword evidence="8" id="KW-1185">Reference proteome</keyword>
<dbReference type="PANTHER" id="PTHR37316:SF3">
    <property type="entry name" value="TEICHOIC ACID GLYCEROL-PHOSPHATE TRANSFERASE"/>
    <property type="match status" value="1"/>
</dbReference>
<keyword evidence="5" id="KW-0777">Teichoic acid biosynthesis</keyword>
<dbReference type="InterPro" id="IPR007554">
    <property type="entry name" value="Glycerophosphate_synth"/>
</dbReference>
<keyword evidence="3" id="KW-1003">Cell membrane</keyword>
<sequence length="382" mass="43288">MKKLLFVILAWTLGVLGMLIPRKPGLVVFSQARNRYSGNSRALFEWMTRNDHQAYWLYARGFTPVELPEASSRFVARAGLAGFLLCARAEFAVISHGGSDFGIFWPLAKRARVIMLWHAIGIKRAGLTDHKATPAGCRERLRETRFYSMCIASSDIDCYNTAAFQGVDVRRVSVTGLPRADVYLHNRESEITHADRFKVLYAPTFRDYDLDRPLFFPFDDLDDAALRGFFAEQPDMEIHLRPHPNDTDSNIQAEQLAAGFPDNIKLLTEKIVGDVDSVLHQYEAIVTDYSSIYMEPLLADVPPIFVNFDLREYLSTRGMAYDYDLVTPGPKVGSTTEMLKALSDARRGAPGWAEHREQVRKMFFTHRDANACSRVFDAMKAL</sequence>
<dbReference type="Gene3D" id="3.40.50.12580">
    <property type="match status" value="1"/>
</dbReference>
<dbReference type="InterPro" id="IPR051612">
    <property type="entry name" value="Teichoic_Acid_Biosynth"/>
</dbReference>
<evidence type="ECO:0000256" key="4">
    <source>
        <dbReference type="ARBA" id="ARBA00022679"/>
    </source>
</evidence>
<dbReference type="SUPFAM" id="SSF53756">
    <property type="entry name" value="UDP-Glycosyltransferase/glycogen phosphorylase"/>
    <property type="match status" value="1"/>
</dbReference>
<reference evidence="7 8" key="1">
    <citation type="submission" date="2012-09" db="EMBL/GenBank/DDBJ databases">
        <title>Genome Sequence of alkane-degrading Bacterium Alcanivorax venustensis ISO4.</title>
        <authorList>
            <person name="Lai Q."/>
            <person name="Shao Z."/>
        </authorList>
    </citation>
    <scope>NUCLEOTIDE SEQUENCE [LARGE SCALE GENOMIC DNA]</scope>
    <source>
        <strain evidence="7 8">ISO4</strain>
    </source>
</reference>
<comment type="caution">
    <text evidence="7">The sequence shown here is derived from an EMBL/GenBank/DDBJ whole genome shotgun (WGS) entry which is preliminary data.</text>
</comment>
<dbReference type="InterPro" id="IPR043148">
    <property type="entry name" value="TagF_C"/>
</dbReference>
<dbReference type="Gene3D" id="3.40.50.11820">
    <property type="match status" value="1"/>
</dbReference>
<keyword evidence="4" id="KW-0808">Transferase</keyword>
<protein>
    <submittedName>
        <fullName evidence="7">Cdp-glycerol:poly(Glycerophosphate)glycerophosphotransferase</fullName>
    </submittedName>
</protein>
<dbReference type="RefSeq" id="WP_194855647.1">
    <property type="nucleotide sequence ID" value="NZ_ARXR01000008.1"/>
</dbReference>
<evidence type="ECO:0000313" key="8">
    <source>
        <dbReference type="Proteomes" id="UP000644441"/>
    </source>
</evidence>
<evidence type="ECO:0000256" key="6">
    <source>
        <dbReference type="ARBA" id="ARBA00023136"/>
    </source>
</evidence>
<dbReference type="InterPro" id="IPR043149">
    <property type="entry name" value="TagF_N"/>
</dbReference>
<accession>A0ABS0AF27</accession>
<dbReference type="PANTHER" id="PTHR37316">
    <property type="entry name" value="TEICHOIC ACID GLYCEROL-PHOSPHATE PRIMASE"/>
    <property type="match status" value="1"/>
</dbReference>
<evidence type="ECO:0000256" key="1">
    <source>
        <dbReference type="ARBA" id="ARBA00004202"/>
    </source>
</evidence>
<proteinExistence type="inferred from homology"/>
<organism evidence="7 8">
    <name type="scientific">Alloalcanivorax venustensis ISO4</name>
    <dbReference type="NCBI Taxonomy" id="1177184"/>
    <lineage>
        <taxon>Bacteria</taxon>
        <taxon>Pseudomonadati</taxon>
        <taxon>Pseudomonadota</taxon>
        <taxon>Gammaproteobacteria</taxon>
        <taxon>Oceanospirillales</taxon>
        <taxon>Alcanivoracaceae</taxon>
        <taxon>Alloalcanivorax</taxon>
    </lineage>
</organism>
<dbReference type="EMBL" id="ARXR01000008">
    <property type="protein sequence ID" value="MBF5052758.1"/>
    <property type="molecule type" value="Genomic_DNA"/>
</dbReference>
<name>A0ABS0AF27_9GAMM</name>
<keyword evidence="6" id="KW-0472">Membrane</keyword>